<keyword evidence="5" id="KW-1185">Reference proteome</keyword>
<feature type="region of interest" description="Disordered" evidence="1">
    <location>
        <begin position="305"/>
        <end position="334"/>
    </location>
</feature>
<reference evidence="4 5" key="1">
    <citation type="submission" date="2023-01" db="EMBL/GenBank/DDBJ databases">
        <title>Analysis of 21 Apiospora genomes using comparative genomics revels a genus with tremendous synthesis potential of carbohydrate active enzymes and secondary metabolites.</title>
        <authorList>
            <person name="Sorensen T."/>
        </authorList>
    </citation>
    <scope>NUCLEOTIDE SEQUENCE [LARGE SCALE GENOMIC DNA]</scope>
    <source>
        <strain evidence="4 5">CBS 20057</strain>
    </source>
</reference>
<proteinExistence type="predicted"/>
<feature type="transmembrane region" description="Helical" evidence="2">
    <location>
        <begin position="272"/>
        <end position="294"/>
    </location>
</feature>
<feature type="compositionally biased region" description="Basic and acidic residues" evidence="1">
    <location>
        <begin position="534"/>
        <end position="548"/>
    </location>
</feature>
<evidence type="ECO:0000256" key="2">
    <source>
        <dbReference type="SAM" id="Phobius"/>
    </source>
</evidence>
<sequence>MTSLFKRQLALLYLLLLSPVTCENLGDGDVAVPASPAIFVGGEPGFTPRYYAEGQALYRLGGRQAGGGQVDCSDPTKSHTCGELGELGADSCCSNDRYCFFGKNWTVQCCSIGNKCDECDEGYILINMTETATFDVTVGLVSGKNTAPIVTQSYSETTKESFGCTPRKCAVSEFQCAPSLGGGCCGFGNPCLTGGSCGVAITAPPTGFVPTANGCPSRNQFSCPASMGGNCCFNGQTCVLSGSTQACAGQATSPPGTEITYTGGGLSQGAKAGIGVGVALGAAVIIGIVTWFCLRHRRAAAASRRNTPYPSQHGYHSVDQGGPQAGLGPAGGAGATDVMSDISGPSRAGPHRTGLVYEYFGPAAVAGPYTQQDGETPHTPRGMWDRFAPSAPVRRAVPVQPEGPGDIAPPVELGDDKNDAQHLKATKVQAAKTTPVPSVAPAPTSPEQRVEVFELWGSPGVDPLERSPLDEVGGQQQQEGKERPDSHVSSNTEYQNSQEHPDPHSMAESGSTAAESAEDGNGHGNRVSSIEAAESIRDGQGHTADSERNNNNNGSRT</sequence>
<dbReference type="EMBL" id="JAQQWI010000007">
    <property type="protein sequence ID" value="KAK8027013.1"/>
    <property type="molecule type" value="Genomic_DNA"/>
</dbReference>
<feature type="chain" id="PRO_5046616684" evidence="3">
    <location>
        <begin position="23"/>
        <end position="557"/>
    </location>
</feature>
<gene>
    <name evidence="4" type="ORF">PG991_004069</name>
</gene>
<evidence type="ECO:0000256" key="1">
    <source>
        <dbReference type="SAM" id="MobiDB-lite"/>
    </source>
</evidence>
<feature type="signal peptide" evidence="3">
    <location>
        <begin position="1"/>
        <end position="22"/>
    </location>
</feature>
<accession>A0ABR1S6N3</accession>
<keyword evidence="2" id="KW-0472">Membrane</keyword>
<feature type="compositionally biased region" description="Polar residues" evidence="1">
    <location>
        <begin position="487"/>
        <end position="498"/>
    </location>
</feature>
<keyword evidence="3" id="KW-0732">Signal</keyword>
<keyword evidence="2" id="KW-0812">Transmembrane</keyword>
<feature type="compositionally biased region" description="Low complexity" evidence="1">
    <location>
        <begin position="506"/>
        <end position="515"/>
    </location>
</feature>
<dbReference type="Proteomes" id="UP001396898">
    <property type="component" value="Unassembled WGS sequence"/>
</dbReference>
<organism evidence="4 5">
    <name type="scientific">Apiospora marii</name>
    <dbReference type="NCBI Taxonomy" id="335849"/>
    <lineage>
        <taxon>Eukaryota</taxon>
        <taxon>Fungi</taxon>
        <taxon>Dikarya</taxon>
        <taxon>Ascomycota</taxon>
        <taxon>Pezizomycotina</taxon>
        <taxon>Sordariomycetes</taxon>
        <taxon>Xylariomycetidae</taxon>
        <taxon>Amphisphaeriales</taxon>
        <taxon>Apiosporaceae</taxon>
        <taxon>Apiospora</taxon>
    </lineage>
</organism>
<evidence type="ECO:0000256" key="3">
    <source>
        <dbReference type="SAM" id="SignalP"/>
    </source>
</evidence>
<protein>
    <submittedName>
        <fullName evidence="4">Uncharacterized protein</fullName>
    </submittedName>
</protein>
<evidence type="ECO:0000313" key="4">
    <source>
        <dbReference type="EMBL" id="KAK8027013.1"/>
    </source>
</evidence>
<evidence type="ECO:0000313" key="5">
    <source>
        <dbReference type="Proteomes" id="UP001396898"/>
    </source>
</evidence>
<name>A0ABR1S6N3_9PEZI</name>
<feature type="region of interest" description="Disordered" evidence="1">
    <location>
        <begin position="396"/>
        <end position="557"/>
    </location>
</feature>
<feature type="compositionally biased region" description="Gly residues" evidence="1">
    <location>
        <begin position="323"/>
        <end position="334"/>
    </location>
</feature>
<keyword evidence="2" id="KW-1133">Transmembrane helix</keyword>
<comment type="caution">
    <text evidence="4">The sequence shown here is derived from an EMBL/GenBank/DDBJ whole genome shotgun (WGS) entry which is preliminary data.</text>
</comment>